<accession>A0A494WFQ8</accession>
<dbReference type="PANTHER" id="PTHR12526:SF640">
    <property type="entry name" value="COLANIC ACID BIOSYNTHESIS GLYCOSYLTRANSFERASE WCAL-RELATED"/>
    <property type="match status" value="1"/>
</dbReference>
<dbReference type="EMBL" id="AP018664">
    <property type="protein sequence ID" value="BBD99715.1"/>
    <property type="molecule type" value="Genomic_DNA"/>
</dbReference>
<evidence type="ECO:0000313" key="6">
    <source>
        <dbReference type="Proteomes" id="UP000279959"/>
    </source>
</evidence>
<sequence length="393" mass="42538">MAQSEAGRGKGASRLFPSDDFVRTRAPPLMTGPVTVAILLSEGRNSRGGIGRVIGYLVRGLHQAAPDIRVRQLAARPTVAPVVKHLTVPLWMALFAIALIRDRVDIVHINVAPRGSTWRKMAYAALARRLGKRVLLHLHGSAYDEYFQSLGKKRQDMVRRFFGSADKVVTLSERWTRFMIDDLRVAPGRVVEIANGVPAAPDLHSPVAGGVTRIAFFGAVGHRKGTDILLEALAALAARGVAFEAVIGGDGDVEPMRDLARKLSLGDRVRFLGWVDEQAVDRELRQSDIFVLPSRAENQPVSILEAMARALPVVATRVGAIPRQVEDGVTGLLVEAGDADGLTGALARLAQDAELRGSMGQAGLAQFRARFSVEACAARFGQLYREMAGRPPR</sequence>
<dbReference type="Pfam" id="PF13692">
    <property type="entry name" value="Glyco_trans_1_4"/>
    <property type="match status" value="1"/>
</dbReference>
<proteinExistence type="inferred from homology"/>
<gene>
    <name evidence="5" type="ORF">SAMIE_1032160</name>
</gene>
<evidence type="ECO:0000259" key="4">
    <source>
        <dbReference type="Pfam" id="PF13439"/>
    </source>
</evidence>
<dbReference type="InterPro" id="IPR028098">
    <property type="entry name" value="Glyco_trans_4-like_N"/>
</dbReference>
<keyword evidence="6" id="KW-1185">Reference proteome</keyword>
<organism evidence="5 6">
    <name type="scientific">Sphingobium amiense</name>
    <dbReference type="NCBI Taxonomy" id="135719"/>
    <lineage>
        <taxon>Bacteria</taxon>
        <taxon>Pseudomonadati</taxon>
        <taxon>Pseudomonadota</taxon>
        <taxon>Alphaproteobacteria</taxon>
        <taxon>Sphingomonadales</taxon>
        <taxon>Sphingomonadaceae</taxon>
        <taxon>Sphingobium</taxon>
    </lineage>
</organism>
<dbReference type="AlphaFoldDB" id="A0A494WFQ8"/>
<evidence type="ECO:0000256" key="1">
    <source>
        <dbReference type="ARBA" id="ARBA00009481"/>
    </source>
</evidence>
<comment type="similarity">
    <text evidence="1">Belongs to the glycosyltransferase group 1 family. Glycosyltransferase 4 subfamily.</text>
</comment>
<dbReference type="Pfam" id="PF13439">
    <property type="entry name" value="Glyco_transf_4"/>
    <property type="match status" value="1"/>
</dbReference>
<dbReference type="GO" id="GO:0016757">
    <property type="term" value="F:glycosyltransferase activity"/>
    <property type="evidence" value="ECO:0007669"/>
    <property type="project" value="UniProtKB-KW"/>
</dbReference>
<keyword evidence="2" id="KW-0328">Glycosyltransferase</keyword>
<dbReference type="CDD" id="cd03801">
    <property type="entry name" value="GT4_PimA-like"/>
    <property type="match status" value="1"/>
</dbReference>
<dbReference type="Gene3D" id="3.40.50.2000">
    <property type="entry name" value="Glycogen Phosphorylase B"/>
    <property type="match status" value="2"/>
</dbReference>
<dbReference type="PANTHER" id="PTHR12526">
    <property type="entry name" value="GLYCOSYLTRANSFERASE"/>
    <property type="match status" value="1"/>
</dbReference>
<reference evidence="5 6" key="1">
    <citation type="submission" date="2018-05" db="EMBL/GenBank/DDBJ databases">
        <title>Complete Genome Sequence of the Nonylphenol-Degrading Bacterium Sphingobium amiense DSM 16289T.</title>
        <authorList>
            <person name="Ootsuka M."/>
            <person name="Nishizawa T."/>
            <person name="Ohta H."/>
        </authorList>
    </citation>
    <scope>NUCLEOTIDE SEQUENCE [LARGE SCALE GENOMIC DNA]</scope>
    <source>
        <strain evidence="5 6">DSM 16289</strain>
    </source>
</reference>
<dbReference type="Proteomes" id="UP000279959">
    <property type="component" value="Chromosome"/>
</dbReference>
<feature type="domain" description="Glycosyltransferase subfamily 4-like N-terminal" evidence="4">
    <location>
        <begin position="48"/>
        <end position="198"/>
    </location>
</feature>
<name>A0A494WFQ8_9SPHN</name>
<keyword evidence="3 5" id="KW-0808">Transferase</keyword>
<evidence type="ECO:0000313" key="5">
    <source>
        <dbReference type="EMBL" id="BBD99715.1"/>
    </source>
</evidence>
<evidence type="ECO:0000256" key="3">
    <source>
        <dbReference type="ARBA" id="ARBA00022679"/>
    </source>
</evidence>
<dbReference type="SUPFAM" id="SSF53756">
    <property type="entry name" value="UDP-Glycosyltransferase/glycogen phosphorylase"/>
    <property type="match status" value="1"/>
</dbReference>
<dbReference type="KEGG" id="sami:SAMIE_1032160"/>
<evidence type="ECO:0000256" key="2">
    <source>
        <dbReference type="ARBA" id="ARBA00022676"/>
    </source>
</evidence>
<protein>
    <submittedName>
        <fullName evidence="5">Glycosyltransferase family 1 protein</fullName>
    </submittedName>
</protein>